<feature type="transmembrane region" description="Helical" evidence="6">
    <location>
        <begin position="62"/>
        <end position="78"/>
    </location>
</feature>
<evidence type="ECO:0000256" key="2">
    <source>
        <dbReference type="ARBA" id="ARBA00022692"/>
    </source>
</evidence>
<dbReference type="EMBL" id="JAOYEY010000023">
    <property type="protein sequence ID" value="MCV9884693.1"/>
    <property type="molecule type" value="Genomic_DNA"/>
</dbReference>
<evidence type="ECO:0000256" key="1">
    <source>
        <dbReference type="ARBA" id="ARBA00004141"/>
    </source>
</evidence>
<comment type="subcellular location">
    <subcellularLocation>
        <location evidence="1">Membrane</location>
        <topology evidence="1">Multi-pass membrane protein</topology>
    </subcellularLocation>
</comment>
<feature type="transmembrane region" description="Helical" evidence="6">
    <location>
        <begin position="7"/>
        <end position="25"/>
    </location>
</feature>
<evidence type="ECO:0000256" key="5">
    <source>
        <dbReference type="ARBA" id="ARBA00023600"/>
    </source>
</evidence>
<evidence type="ECO:0000313" key="8">
    <source>
        <dbReference type="Proteomes" id="UP001526147"/>
    </source>
</evidence>
<protein>
    <submittedName>
        <fullName evidence="7">Phage holin family protein</fullName>
    </submittedName>
</protein>
<dbReference type="NCBIfam" id="TIGR01593">
    <property type="entry name" value="holin_tox_secr"/>
    <property type="match status" value="1"/>
</dbReference>
<dbReference type="Pfam" id="PF05105">
    <property type="entry name" value="Phage_holin_4_1"/>
    <property type="match status" value="1"/>
</dbReference>
<name>A0ABT3DCW0_9BACI</name>
<accession>A0ABT3DCW0</accession>
<keyword evidence="4 6" id="KW-0472">Membrane</keyword>
<evidence type="ECO:0000313" key="7">
    <source>
        <dbReference type="EMBL" id="MCV9884693.1"/>
    </source>
</evidence>
<feature type="transmembrane region" description="Helical" evidence="6">
    <location>
        <begin position="31"/>
        <end position="50"/>
    </location>
</feature>
<organism evidence="7 8">
    <name type="scientific">Metabacillus halosaccharovorans</name>
    <dbReference type="NCBI Taxonomy" id="930124"/>
    <lineage>
        <taxon>Bacteria</taxon>
        <taxon>Bacillati</taxon>
        <taxon>Bacillota</taxon>
        <taxon>Bacilli</taxon>
        <taxon>Bacillales</taxon>
        <taxon>Bacillaceae</taxon>
        <taxon>Metabacillus</taxon>
    </lineage>
</organism>
<evidence type="ECO:0000256" key="6">
    <source>
        <dbReference type="SAM" id="Phobius"/>
    </source>
</evidence>
<keyword evidence="2 6" id="KW-0812">Transmembrane</keyword>
<evidence type="ECO:0000256" key="3">
    <source>
        <dbReference type="ARBA" id="ARBA00022989"/>
    </source>
</evidence>
<comment type="similarity">
    <text evidence="5">Belongs to the bacteriophage holin family. Cp-1 holin subfamily.</text>
</comment>
<evidence type="ECO:0000256" key="4">
    <source>
        <dbReference type="ARBA" id="ARBA00023136"/>
    </source>
</evidence>
<comment type="caution">
    <text evidence="7">The sequence shown here is derived from an EMBL/GenBank/DDBJ whole genome shotgun (WGS) entry which is preliminary data.</text>
</comment>
<dbReference type="InterPro" id="IPR006480">
    <property type="entry name" value="Phage_holin_4_1"/>
</dbReference>
<reference evidence="7 8" key="1">
    <citation type="submission" date="2022-10" db="EMBL/GenBank/DDBJ databases">
        <title>Draft genome assembly of moderately radiation resistant bacterium Metabacillus halosaccharovorans.</title>
        <authorList>
            <person name="Pal S."/>
            <person name="Gopinathan A."/>
        </authorList>
    </citation>
    <scope>NUCLEOTIDE SEQUENCE [LARGE SCALE GENOMIC DNA]</scope>
    <source>
        <strain evidence="7 8">VITHBRA001</strain>
    </source>
</reference>
<dbReference type="RefSeq" id="WP_264141612.1">
    <property type="nucleotide sequence ID" value="NZ_JAOYEY010000023.1"/>
</dbReference>
<sequence length="134" mass="13881">MEKQHGLSIVIGVIGGIWSAMVGSFGLAVSVLLVIMLADYATGLLCALVNNELNSAKGTRGFIKKLIVLILIGSLYLIEISLNGTAVGGEGAAWAYIAIEFISITENAGKIGVPLGPLSNIIAVLKEKVNGKSN</sequence>
<keyword evidence="3 6" id="KW-1133">Transmembrane helix</keyword>
<dbReference type="Proteomes" id="UP001526147">
    <property type="component" value="Unassembled WGS sequence"/>
</dbReference>
<keyword evidence="8" id="KW-1185">Reference proteome</keyword>
<gene>
    <name evidence="7" type="ORF">OIH86_03435</name>
</gene>
<proteinExistence type="inferred from homology"/>